<evidence type="ECO:0000313" key="4">
    <source>
        <dbReference type="Proteomes" id="UP000178319"/>
    </source>
</evidence>
<dbReference type="NCBIfam" id="NF037970">
    <property type="entry name" value="vanZ_1"/>
    <property type="match status" value="1"/>
</dbReference>
<sequence length="136" mass="15222">MKAIKYWLPPIIWAGLIFYLSSLTPGSVSGPAWLDFIIKKGAHITEYGILFVLLYRALFKTVSTTKRKLLILTLIGTILYAGSDEYHQSFVPGRHAALMDVGFDSFGGIISMFAVWKYLPKAPKKLKNLAKSLELL</sequence>
<organism evidence="3 4">
    <name type="scientific">Candidatus Blackburnbacteria bacterium RIFCSPHIGHO2_02_FULL_44_20</name>
    <dbReference type="NCBI Taxonomy" id="1797516"/>
    <lineage>
        <taxon>Bacteria</taxon>
        <taxon>Candidatus Blackburniibacteriota</taxon>
    </lineage>
</organism>
<dbReference type="Pfam" id="PF04892">
    <property type="entry name" value="VanZ"/>
    <property type="match status" value="1"/>
</dbReference>
<dbReference type="AlphaFoldDB" id="A0A1G1V9A0"/>
<proteinExistence type="predicted"/>
<keyword evidence="1" id="KW-0472">Membrane</keyword>
<reference evidence="3 4" key="1">
    <citation type="journal article" date="2016" name="Nat. Commun.">
        <title>Thousands of microbial genomes shed light on interconnected biogeochemical processes in an aquifer system.</title>
        <authorList>
            <person name="Anantharaman K."/>
            <person name="Brown C.T."/>
            <person name="Hug L.A."/>
            <person name="Sharon I."/>
            <person name="Castelle C.J."/>
            <person name="Probst A.J."/>
            <person name="Thomas B.C."/>
            <person name="Singh A."/>
            <person name="Wilkins M.J."/>
            <person name="Karaoz U."/>
            <person name="Brodie E.L."/>
            <person name="Williams K.H."/>
            <person name="Hubbard S.S."/>
            <person name="Banfield J.F."/>
        </authorList>
    </citation>
    <scope>NUCLEOTIDE SEQUENCE [LARGE SCALE GENOMIC DNA]</scope>
</reference>
<gene>
    <name evidence="3" type="ORF">A3D26_03005</name>
</gene>
<keyword evidence="1" id="KW-0812">Transmembrane</keyword>
<keyword evidence="1" id="KW-1133">Transmembrane helix</keyword>
<dbReference type="EMBL" id="MHBZ01000009">
    <property type="protein sequence ID" value="OGY11933.1"/>
    <property type="molecule type" value="Genomic_DNA"/>
</dbReference>
<feature type="domain" description="VanZ-like" evidence="2">
    <location>
        <begin position="36"/>
        <end position="114"/>
    </location>
</feature>
<accession>A0A1G1V9A0</accession>
<dbReference type="STRING" id="1797516.A3D26_03005"/>
<dbReference type="Proteomes" id="UP000178319">
    <property type="component" value="Unassembled WGS sequence"/>
</dbReference>
<name>A0A1G1V9A0_9BACT</name>
<protein>
    <recommendedName>
        <fullName evidence="2">VanZ-like domain-containing protein</fullName>
    </recommendedName>
</protein>
<evidence type="ECO:0000259" key="2">
    <source>
        <dbReference type="Pfam" id="PF04892"/>
    </source>
</evidence>
<comment type="caution">
    <text evidence="3">The sequence shown here is derived from an EMBL/GenBank/DDBJ whole genome shotgun (WGS) entry which is preliminary data.</text>
</comment>
<feature type="transmembrane region" description="Helical" evidence="1">
    <location>
        <begin position="36"/>
        <end position="55"/>
    </location>
</feature>
<dbReference type="InterPro" id="IPR006976">
    <property type="entry name" value="VanZ-like"/>
</dbReference>
<evidence type="ECO:0000256" key="1">
    <source>
        <dbReference type="SAM" id="Phobius"/>
    </source>
</evidence>
<feature type="transmembrane region" description="Helical" evidence="1">
    <location>
        <begin position="7"/>
        <end position="24"/>
    </location>
</feature>
<evidence type="ECO:0000313" key="3">
    <source>
        <dbReference type="EMBL" id="OGY11933.1"/>
    </source>
</evidence>